<reference evidence="1 2" key="1">
    <citation type="submission" date="2023-02" db="EMBL/GenBank/DDBJ databases">
        <title>Population genomics of bacteria associated with diatom.</title>
        <authorList>
            <person name="Xie J."/>
            <person name="Wang H."/>
        </authorList>
    </citation>
    <scope>NUCLEOTIDE SEQUENCE [LARGE SCALE GENOMIC DNA]</scope>
    <source>
        <strain evidence="1 2">PT47_8</strain>
    </source>
</reference>
<evidence type="ECO:0000313" key="1">
    <source>
        <dbReference type="EMBL" id="MDE4164634.1"/>
    </source>
</evidence>
<comment type="caution">
    <text evidence="1">The sequence shown here is derived from an EMBL/GenBank/DDBJ whole genome shotgun (WGS) entry which is preliminary data.</text>
</comment>
<dbReference type="PROSITE" id="PS51257">
    <property type="entry name" value="PROKAR_LIPOPROTEIN"/>
    <property type="match status" value="1"/>
</dbReference>
<evidence type="ECO:0000313" key="2">
    <source>
        <dbReference type="Proteomes" id="UP001218364"/>
    </source>
</evidence>
<sequence>MTRAYRRFRSLFAVPVLAAVLAGCGPVPVYYREGADVQRLKADTLSCQVSALEKAPVANEIRQRPPVYYPGGQYCRDGNCWSRPGYWVDGGIYTVDVNQGLRRRLEQSCMAKKGYQEVPLRRCTTAEVGQRLAGQSSRLPPLTGDACVWKGPDNTLHVLTP</sequence>
<dbReference type="RefSeq" id="WP_237028404.1">
    <property type="nucleotide sequence ID" value="NZ_CP015124.1"/>
</dbReference>
<evidence type="ECO:0008006" key="3">
    <source>
        <dbReference type="Google" id="ProtNLM"/>
    </source>
</evidence>
<gene>
    <name evidence="1" type="ORF">PXK24_02950</name>
</gene>
<organism evidence="1 2">
    <name type="scientific">Phaeobacter gallaeciensis</name>
    <dbReference type="NCBI Taxonomy" id="60890"/>
    <lineage>
        <taxon>Bacteria</taxon>
        <taxon>Pseudomonadati</taxon>
        <taxon>Pseudomonadota</taxon>
        <taxon>Alphaproteobacteria</taxon>
        <taxon>Rhodobacterales</taxon>
        <taxon>Roseobacteraceae</taxon>
        <taxon>Phaeobacter</taxon>
    </lineage>
</organism>
<dbReference type="Proteomes" id="UP001218364">
    <property type="component" value="Unassembled WGS sequence"/>
</dbReference>
<dbReference type="AlphaFoldDB" id="A0ABD4X6E3"/>
<dbReference type="EMBL" id="JARCJK010000001">
    <property type="protein sequence ID" value="MDE4164634.1"/>
    <property type="molecule type" value="Genomic_DNA"/>
</dbReference>
<accession>A0ABD4X6E3</accession>
<protein>
    <recommendedName>
        <fullName evidence="3">Lipoprotein</fullName>
    </recommendedName>
</protein>
<name>A0ABD4X6E3_9RHOB</name>
<proteinExistence type="predicted"/>